<feature type="compositionally biased region" description="Basic residues" evidence="1">
    <location>
        <begin position="180"/>
        <end position="194"/>
    </location>
</feature>
<keyword evidence="2" id="KW-1133">Transmembrane helix</keyword>
<accession>X6PCT3</accession>
<feature type="region of interest" description="Disordered" evidence="1">
    <location>
        <begin position="172"/>
        <end position="218"/>
    </location>
</feature>
<evidence type="ECO:0000313" key="3">
    <source>
        <dbReference type="EMBL" id="ETO35888.1"/>
    </source>
</evidence>
<keyword evidence="2" id="KW-0812">Transmembrane</keyword>
<dbReference type="EMBL" id="ASPP01001188">
    <property type="protein sequence ID" value="ETO35888.1"/>
    <property type="molecule type" value="Genomic_DNA"/>
</dbReference>
<dbReference type="Proteomes" id="UP000023152">
    <property type="component" value="Unassembled WGS sequence"/>
</dbReference>
<proteinExistence type="predicted"/>
<keyword evidence="2" id="KW-0472">Membrane</keyword>
<feature type="transmembrane region" description="Helical" evidence="2">
    <location>
        <begin position="60"/>
        <end position="83"/>
    </location>
</feature>
<protein>
    <submittedName>
        <fullName evidence="3">Uncharacterized protein</fullName>
    </submittedName>
</protein>
<keyword evidence="4" id="KW-1185">Reference proteome</keyword>
<reference evidence="3 4" key="1">
    <citation type="journal article" date="2013" name="Curr. Biol.">
        <title>The Genome of the Foraminiferan Reticulomyxa filosa.</title>
        <authorList>
            <person name="Glockner G."/>
            <person name="Hulsmann N."/>
            <person name="Schleicher M."/>
            <person name="Noegel A.A."/>
            <person name="Eichinger L."/>
            <person name="Gallinger C."/>
            <person name="Pawlowski J."/>
            <person name="Sierra R."/>
            <person name="Euteneuer U."/>
            <person name="Pillet L."/>
            <person name="Moustafa A."/>
            <person name="Platzer M."/>
            <person name="Groth M."/>
            <person name="Szafranski K."/>
            <person name="Schliwa M."/>
        </authorList>
    </citation>
    <scope>NUCLEOTIDE SEQUENCE [LARGE SCALE GENOMIC DNA]</scope>
</reference>
<sequence length="303" mass="35535">MNCRLLGLDFFYLGLTLEETRKFVNFRMWTNTFVQNLPQLGLQVVILALSQNESHVNVNMGVYVSLSTSVLSMTSALLAFWLYQRAAFRKYSFELVIELNLKGIPDHSQREALRLELKEKTHCFRSISRPLANYFENTHDRQVQFGNINVVHNKIIIYGNILWPNEKQQRRQQQELLQKQKQKQRQQHHWRKRKDATSNNTSGYLLLNGSDNDDNDQATVKSSVSTLTPASKEMLQTIDVQKACNELLLHGFKMEKNYGEYFRSRQISFKSEWKIFEFDSSYKPKVEFELLPLRNSGVQELDI</sequence>
<dbReference type="AlphaFoldDB" id="X6PCT3"/>
<organism evidence="3 4">
    <name type="scientific">Reticulomyxa filosa</name>
    <dbReference type="NCBI Taxonomy" id="46433"/>
    <lineage>
        <taxon>Eukaryota</taxon>
        <taxon>Sar</taxon>
        <taxon>Rhizaria</taxon>
        <taxon>Retaria</taxon>
        <taxon>Foraminifera</taxon>
        <taxon>Monothalamids</taxon>
        <taxon>Reticulomyxidae</taxon>
        <taxon>Reticulomyxa</taxon>
    </lineage>
</organism>
<evidence type="ECO:0000256" key="1">
    <source>
        <dbReference type="SAM" id="MobiDB-lite"/>
    </source>
</evidence>
<name>X6PCT3_RETFI</name>
<gene>
    <name evidence="3" type="ORF">RFI_01174</name>
</gene>
<comment type="caution">
    <text evidence="3">The sequence shown here is derived from an EMBL/GenBank/DDBJ whole genome shotgun (WGS) entry which is preliminary data.</text>
</comment>
<evidence type="ECO:0000313" key="4">
    <source>
        <dbReference type="Proteomes" id="UP000023152"/>
    </source>
</evidence>
<evidence type="ECO:0000256" key="2">
    <source>
        <dbReference type="SAM" id="Phobius"/>
    </source>
</evidence>